<comment type="caution">
    <text evidence="2">The sequence shown here is derived from an EMBL/GenBank/DDBJ whole genome shotgun (WGS) entry which is preliminary data.</text>
</comment>
<dbReference type="Pfam" id="PF13411">
    <property type="entry name" value="MerR_1"/>
    <property type="match status" value="1"/>
</dbReference>
<dbReference type="PROSITE" id="PS50937">
    <property type="entry name" value="HTH_MERR_2"/>
    <property type="match status" value="1"/>
</dbReference>
<dbReference type="GO" id="GO:0006355">
    <property type="term" value="P:regulation of DNA-templated transcription"/>
    <property type="evidence" value="ECO:0007669"/>
    <property type="project" value="InterPro"/>
</dbReference>
<sequence>MHLRFTTSMIWLSHLHMLEEYPEILTIGEVAEILRVTRLTLKRWEQKGLIQPIRINSRGDRRYTKKQILALLGQ</sequence>
<dbReference type="Gene3D" id="1.10.1660.10">
    <property type="match status" value="1"/>
</dbReference>
<name>A0A2H0BH40_UNCKA</name>
<dbReference type="SUPFAM" id="SSF46955">
    <property type="entry name" value="Putative DNA-binding domain"/>
    <property type="match status" value="1"/>
</dbReference>
<dbReference type="InterPro" id="IPR009061">
    <property type="entry name" value="DNA-bd_dom_put_sf"/>
</dbReference>
<reference evidence="2 3" key="1">
    <citation type="submission" date="2017-09" db="EMBL/GenBank/DDBJ databases">
        <title>Depth-based differentiation of microbial function through sediment-hosted aquifers and enrichment of novel symbionts in the deep terrestrial subsurface.</title>
        <authorList>
            <person name="Probst A.J."/>
            <person name="Ladd B."/>
            <person name="Jarett J.K."/>
            <person name="Geller-Mcgrath D.E."/>
            <person name="Sieber C.M."/>
            <person name="Emerson J.B."/>
            <person name="Anantharaman K."/>
            <person name="Thomas B.C."/>
            <person name="Malmstrom R."/>
            <person name="Stieglmeier M."/>
            <person name="Klingl A."/>
            <person name="Woyke T."/>
            <person name="Ryan C.M."/>
            <person name="Banfield J.F."/>
        </authorList>
    </citation>
    <scope>NUCLEOTIDE SEQUENCE [LARGE SCALE GENOMIC DNA]</scope>
    <source>
        <strain evidence="2">CG22_combo_CG10-13_8_21_14_all_39_12</strain>
    </source>
</reference>
<feature type="domain" description="HTH merR-type" evidence="1">
    <location>
        <begin position="24"/>
        <end position="74"/>
    </location>
</feature>
<dbReference type="AlphaFoldDB" id="A0A2H0BH40"/>
<accession>A0A2H0BH40</accession>
<protein>
    <recommendedName>
        <fullName evidence="1">HTH merR-type domain-containing protein</fullName>
    </recommendedName>
</protein>
<evidence type="ECO:0000259" key="1">
    <source>
        <dbReference type="PROSITE" id="PS50937"/>
    </source>
</evidence>
<dbReference type="GO" id="GO:0003677">
    <property type="term" value="F:DNA binding"/>
    <property type="evidence" value="ECO:0007669"/>
    <property type="project" value="InterPro"/>
</dbReference>
<gene>
    <name evidence="2" type="ORF">COX05_00085</name>
</gene>
<dbReference type="Proteomes" id="UP000228495">
    <property type="component" value="Unassembled WGS sequence"/>
</dbReference>
<organism evidence="2 3">
    <name type="scientific">candidate division WWE3 bacterium CG22_combo_CG10-13_8_21_14_all_39_12</name>
    <dbReference type="NCBI Taxonomy" id="1975094"/>
    <lineage>
        <taxon>Bacteria</taxon>
        <taxon>Katanobacteria</taxon>
    </lineage>
</organism>
<proteinExistence type="predicted"/>
<evidence type="ECO:0000313" key="3">
    <source>
        <dbReference type="Proteomes" id="UP000228495"/>
    </source>
</evidence>
<dbReference type="EMBL" id="PCSU01000001">
    <property type="protein sequence ID" value="PIP56992.1"/>
    <property type="molecule type" value="Genomic_DNA"/>
</dbReference>
<dbReference type="InterPro" id="IPR000551">
    <property type="entry name" value="MerR-type_HTH_dom"/>
</dbReference>
<evidence type="ECO:0000313" key="2">
    <source>
        <dbReference type="EMBL" id="PIP56992.1"/>
    </source>
</evidence>